<keyword evidence="4" id="KW-0949">S-adenosyl-L-methionine</keyword>
<keyword evidence="5" id="KW-0443">Lipid metabolism</keyword>
<dbReference type="SUPFAM" id="SSF53335">
    <property type="entry name" value="S-adenosyl-L-methionine-dependent methyltransferases"/>
    <property type="match status" value="1"/>
</dbReference>
<evidence type="ECO:0000256" key="4">
    <source>
        <dbReference type="ARBA" id="ARBA00022691"/>
    </source>
</evidence>
<dbReference type="Proteomes" id="UP001285352">
    <property type="component" value="Unassembled WGS sequence"/>
</dbReference>
<dbReference type="RefSeq" id="WP_319973895.1">
    <property type="nucleotide sequence ID" value="NZ_JAXAVU010000004.1"/>
</dbReference>
<organism evidence="6 7">
    <name type="scientific">Lentzea sokolovensis</name>
    <dbReference type="NCBI Taxonomy" id="3095429"/>
    <lineage>
        <taxon>Bacteria</taxon>
        <taxon>Bacillati</taxon>
        <taxon>Actinomycetota</taxon>
        <taxon>Actinomycetes</taxon>
        <taxon>Pseudonocardiales</taxon>
        <taxon>Pseudonocardiaceae</taxon>
        <taxon>Lentzea</taxon>
    </lineage>
</organism>
<dbReference type="GO" id="GO:0008168">
    <property type="term" value="F:methyltransferase activity"/>
    <property type="evidence" value="ECO:0007669"/>
    <property type="project" value="UniProtKB-KW"/>
</dbReference>
<evidence type="ECO:0000313" key="7">
    <source>
        <dbReference type="Proteomes" id="UP001285352"/>
    </source>
</evidence>
<name>A0ABU4UQ06_9PSEU</name>
<dbReference type="CDD" id="cd02440">
    <property type="entry name" value="AdoMet_MTases"/>
    <property type="match status" value="1"/>
</dbReference>
<evidence type="ECO:0000256" key="1">
    <source>
        <dbReference type="ARBA" id="ARBA00010815"/>
    </source>
</evidence>
<evidence type="ECO:0000256" key="5">
    <source>
        <dbReference type="ARBA" id="ARBA00023098"/>
    </source>
</evidence>
<dbReference type="Gene3D" id="3.40.50.150">
    <property type="entry name" value="Vaccinia Virus protein VP39"/>
    <property type="match status" value="1"/>
</dbReference>
<keyword evidence="2 6" id="KW-0489">Methyltransferase</keyword>
<dbReference type="InterPro" id="IPR003333">
    <property type="entry name" value="CMAS"/>
</dbReference>
<evidence type="ECO:0000256" key="2">
    <source>
        <dbReference type="ARBA" id="ARBA00022603"/>
    </source>
</evidence>
<reference evidence="6 7" key="1">
    <citation type="submission" date="2023-11" db="EMBL/GenBank/DDBJ databases">
        <title>Lentzea sokolovensis, sp. nov., Lentzea kristufkii, sp. nov., and Lentzea miocenensis, sp. nov., rare actinobacteria from Sokolov Coal Basin, Miocene lacustrine sediment, Czech Republic.</title>
        <authorList>
            <person name="Lara A."/>
            <person name="Kotroba L."/>
            <person name="Nouioui I."/>
            <person name="Neumann-Schaal M."/>
            <person name="Mast Y."/>
            <person name="Chronakova A."/>
        </authorList>
    </citation>
    <scope>NUCLEOTIDE SEQUENCE [LARGE SCALE GENOMIC DNA]</scope>
    <source>
        <strain evidence="6 7">BCCO 10_0061</strain>
    </source>
</reference>
<dbReference type="EC" id="2.1.1.-" evidence="6"/>
<dbReference type="PANTHER" id="PTHR43667:SF2">
    <property type="entry name" value="FATTY ACID C-METHYL TRANSFERASE"/>
    <property type="match status" value="1"/>
</dbReference>
<comment type="caution">
    <text evidence="6">The sequence shown here is derived from an EMBL/GenBank/DDBJ whole genome shotgun (WGS) entry which is preliminary data.</text>
</comment>
<dbReference type="EMBL" id="JAXAVU010000004">
    <property type="protein sequence ID" value="MDX8141569.1"/>
    <property type="molecule type" value="Genomic_DNA"/>
</dbReference>
<gene>
    <name evidence="6" type="ORF">SK854_05555</name>
</gene>
<keyword evidence="7" id="KW-1185">Reference proteome</keyword>
<evidence type="ECO:0000256" key="3">
    <source>
        <dbReference type="ARBA" id="ARBA00022679"/>
    </source>
</evidence>
<dbReference type="InterPro" id="IPR029063">
    <property type="entry name" value="SAM-dependent_MTases_sf"/>
</dbReference>
<dbReference type="PIRSF" id="PIRSF003085">
    <property type="entry name" value="CMAS"/>
    <property type="match status" value="1"/>
</dbReference>
<dbReference type="Pfam" id="PF02353">
    <property type="entry name" value="CMAS"/>
    <property type="match status" value="1"/>
</dbReference>
<keyword evidence="3 6" id="KW-0808">Transferase</keyword>
<dbReference type="GO" id="GO:0032259">
    <property type="term" value="P:methylation"/>
    <property type="evidence" value="ECO:0007669"/>
    <property type="project" value="UniProtKB-KW"/>
</dbReference>
<proteinExistence type="inferred from homology"/>
<protein>
    <submittedName>
        <fullName evidence="6">Cyclopropane-fatty-acyl-phospholipid synthase family protein</fullName>
        <ecNumber evidence="6">2.1.1.-</ecNumber>
    </submittedName>
</protein>
<accession>A0ABU4UQ06</accession>
<evidence type="ECO:0000313" key="6">
    <source>
        <dbReference type="EMBL" id="MDX8141569.1"/>
    </source>
</evidence>
<comment type="similarity">
    <text evidence="1">Belongs to the CFA/CMAS family.</text>
</comment>
<dbReference type="InterPro" id="IPR050723">
    <property type="entry name" value="CFA/CMAS"/>
</dbReference>
<sequence>MTTTAETTAWSPPELPRPAPVREWLIEKMFRFGVRTMPITAALPGGERFGGGGSTAPVMRIERPGAFFRRLAVCGPIGFSESYVAGEWTSSDPAAVLVPFAERLTKPVNRPMAVFRRWADQRVPASERNTVEGAKENVRRHYDLPSEFFALFLDESMTYSAALFEPGADLHSAQLRKIDAVLDQARVGEGSRVLEIGSGWGALALRAAERGAEVTTATISAEQRRFVAQLVDAAGLAGRVRVLAHDYRELEGGYDAVVSVEMIEAVGMEYWPTYFSALERLLAPGGHVVLQTITMSHDRMLATKDVHTWIQKYVFPGGQVLSVRAVEEQAHQAGLTITARRSLGDSYARTLRCWRDRLYANRDEAMALGFGGTFLRTWEYYLAYAEAGFRAAHLDAWQFRLSRGCPTDGPTRPTE</sequence>
<dbReference type="PANTHER" id="PTHR43667">
    <property type="entry name" value="CYCLOPROPANE-FATTY-ACYL-PHOSPHOLIPID SYNTHASE"/>
    <property type="match status" value="1"/>
</dbReference>